<dbReference type="PROSITE" id="PS50835">
    <property type="entry name" value="IG_LIKE"/>
    <property type="match status" value="1"/>
</dbReference>
<feature type="chain" id="PRO_5034366815" description="Ig-like domain-containing protein" evidence="1">
    <location>
        <begin position="20"/>
        <end position="148"/>
    </location>
</feature>
<dbReference type="InterPro" id="IPR013783">
    <property type="entry name" value="Ig-like_fold"/>
</dbReference>
<dbReference type="SMART" id="SM00409">
    <property type="entry name" value="IG"/>
    <property type="match status" value="1"/>
</dbReference>
<evidence type="ECO:0000313" key="3">
    <source>
        <dbReference type="Ensembl" id="ENSNNAP00000013615.1"/>
    </source>
</evidence>
<organism evidence="3 4">
    <name type="scientific">Naja naja</name>
    <name type="common">Indian cobra</name>
    <dbReference type="NCBI Taxonomy" id="35670"/>
    <lineage>
        <taxon>Eukaryota</taxon>
        <taxon>Metazoa</taxon>
        <taxon>Chordata</taxon>
        <taxon>Craniata</taxon>
        <taxon>Vertebrata</taxon>
        <taxon>Euteleostomi</taxon>
        <taxon>Lepidosauria</taxon>
        <taxon>Squamata</taxon>
        <taxon>Bifurcata</taxon>
        <taxon>Unidentata</taxon>
        <taxon>Episquamata</taxon>
        <taxon>Toxicofera</taxon>
        <taxon>Serpentes</taxon>
        <taxon>Colubroidea</taxon>
        <taxon>Elapidae</taxon>
        <taxon>Elapinae</taxon>
        <taxon>Naja</taxon>
    </lineage>
</organism>
<evidence type="ECO:0000256" key="1">
    <source>
        <dbReference type="SAM" id="SignalP"/>
    </source>
</evidence>
<proteinExistence type="predicted"/>
<dbReference type="InterPro" id="IPR036179">
    <property type="entry name" value="Ig-like_dom_sf"/>
</dbReference>
<dbReference type="InterPro" id="IPR013106">
    <property type="entry name" value="Ig_V-set"/>
</dbReference>
<keyword evidence="4" id="KW-1185">Reference proteome</keyword>
<dbReference type="OrthoDB" id="8908372at2759"/>
<dbReference type="GeneTree" id="ENSGT00940000154179"/>
<feature type="domain" description="Ig-like" evidence="2">
    <location>
        <begin position="16"/>
        <end position="110"/>
    </location>
</feature>
<dbReference type="PANTHER" id="PTHR23267">
    <property type="entry name" value="IMMUNOGLOBULIN LIGHT CHAIN"/>
    <property type="match status" value="1"/>
</dbReference>
<protein>
    <recommendedName>
        <fullName evidence="2">Ig-like domain-containing protein</fullName>
    </recommendedName>
</protein>
<name>A0A8C6XFW3_NAJNA</name>
<dbReference type="Gene3D" id="2.60.40.10">
    <property type="entry name" value="Immunoglobulins"/>
    <property type="match status" value="1"/>
</dbReference>
<evidence type="ECO:0000259" key="2">
    <source>
        <dbReference type="PROSITE" id="PS50835"/>
    </source>
</evidence>
<dbReference type="InterPro" id="IPR050150">
    <property type="entry name" value="IgV_Light_Chain"/>
</dbReference>
<dbReference type="AlphaFoldDB" id="A0A8C6XFW3"/>
<evidence type="ECO:0000313" key="4">
    <source>
        <dbReference type="Proteomes" id="UP000694559"/>
    </source>
</evidence>
<dbReference type="Proteomes" id="UP000694559">
    <property type="component" value="Unplaced"/>
</dbReference>
<dbReference type="InterPro" id="IPR007110">
    <property type="entry name" value="Ig-like_dom"/>
</dbReference>
<dbReference type="SMART" id="SM00406">
    <property type="entry name" value="IGv"/>
    <property type="match status" value="1"/>
</dbReference>
<dbReference type="OMA" id="RPRRIMY"/>
<dbReference type="InterPro" id="IPR003599">
    <property type="entry name" value="Ig_sub"/>
</dbReference>
<reference evidence="3" key="2">
    <citation type="submission" date="2025-09" db="UniProtKB">
        <authorList>
            <consortium name="Ensembl"/>
        </authorList>
    </citation>
    <scope>IDENTIFICATION</scope>
</reference>
<accession>A0A8C6XFW3</accession>
<sequence length="148" mass="16098">MSQALLLSIVLISIGPSLQQLQNLKDPEFVAAGRTVTISCRYDGGNLGDGNHPWWAQQIPGNKPQALIYATSTRPSGIPERFSGSRSGNVMSLTITGALVEDEATYYCCVWTGSQLHSDSFRCGSETKTLLFISFPLFCFCPGCISER</sequence>
<dbReference type="SUPFAM" id="SSF48726">
    <property type="entry name" value="Immunoglobulin"/>
    <property type="match status" value="1"/>
</dbReference>
<dbReference type="Ensembl" id="ENSNNAT00000014263.1">
    <property type="protein sequence ID" value="ENSNNAP00000013615.1"/>
    <property type="gene ID" value="ENSNNAG00000009186.1"/>
</dbReference>
<reference evidence="3" key="1">
    <citation type="submission" date="2025-08" db="UniProtKB">
        <authorList>
            <consortium name="Ensembl"/>
        </authorList>
    </citation>
    <scope>IDENTIFICATION</scope>
</reference>
<keyword evidence="1" id="KW-0732">Signal</keyword>
<feature type="signal peptide" evidence="1">
    <location>
        <begin position="1"/>
        <end position="19"/>
    </location>
</feature>
<dbReference type="Pfam" id="PF07686">
    <property type="entry name" value="V-set"/>
    <property type="match status" value="1"/>
</dbReference>